<dbReference type="AlphaFoldDB" id="A0A9N8W4V3"/>
<dbReference type="GO" id="GO:0003697">
    <property type="term" value="F:single-stranded DNA binding"/>
    <property type="evidence" value="ECO:0007669"/>
    <property type="project" value="TreeGrafter"/>
</dbReference>
<feature type="compositionally biased region" description="Acidic residues" evidence="1">
    <location>
        <begin position="91"/>
        <end position="100"/>
    </location>
</feature>
<evidence type="ECO:0000313" key="3">
    <source>
        <dbReference type="EMBL" id="CAG8477126.1"/>
    </source>
</evidence>
<dbReference type="Proteomes" id="UP000789706">
    <property type="component" value="Unassembled WGS sequence"/>
</dbReference>
<sequence length="352" mass="41347">MPKPLTKRRARVRDTSTFETLRRLRQTGGSRLQEYEIKQDEDIYEEVNEETYQNFLNEEIKKNNFIEDDDGTGQQYINDDLGKEYSSDSESGSDYDETLQEDGQSCQIRSDQKINAFFQRALLKPKTVKTTAEETEFMSCLLQDLDNDVGDSELDLFQIPNDNNNNNNNNREKNRISKKNNDNNNNYNSTQSINNTDNNNFEYMDFQGWDDDMSDLEFSNVVTTINGNDAKRNHEIDKGNKDINQDTIRMYWIDAYEKQGIVYLFGKTFDKIANSYVSCCVTVQNIQRNLFFLSRKFELDVKFDDAFKEVIKIREKYKIKRFEVKNTSRKYAFGLPDVPVQSDYLKVVYSFD</sequence>
<keyword evidence="4" id="KW-1185">Reference proteome</keyword>
<dbReference type="EMBL" id="CAJVPK010000221">
    <property type="protein sequence ID" value="CAG8477126.1"/>
    <property type="molecule type" value="Genomic_DNA"/>
</dbReference>
<dbReference type="InterPro" id="IPR012337">
    <property type="entry name" value="RNaseH-like_sf"/>
</dbReference>
<dbReference type="PANTHER" id="PTHR45861:SF1">
    <property type="entry name" value="DNA POLYMERASE ALPHA CATALYTIC SUBUNIT"/>
    <property type="match status" value="1"/>
</dbReference>
<feature type="compositionally biased region" description="Basic and acidic residues" evidence="1">
    <location>
        <begin position="170"/>
        <end position="181"/>
    </location>
</feature>
<reference evidence="3" key="1">
    <citation type="submission" date="2021-06" db="EMBL/GenBank/DDBJ databases">
        <authorList>
            <person name="Kallberg Y."/>
            <person name="Tangrot J."/>
            <person name="Rosling A."/>
        </authorList>
    </citation>
    <scope>NUCLEOTIDE SEQUENCE</scope>
    <source>
        <strain evidence="3">AZ414A</strain>
    </source>
</reference>
<organism evidence="3 4">
    <name type="scientific">Diversispora eburnea</name>
    <dbReference type="NCBI Taxonomy" id="1213867"/>
    <lineage>
        <taxon>Eukaryota</taxon>
        <taxon>Fungi</taxon>
        <taxon>Fungi incertae sedis</taxon>
        <taxon>Mucoromycota</taxon>
        <taxon>Glomeromycotina</taxon>
        <taxon>Glomeromycetes</taxon>
        <taxon>Diversisporales</taxon>
        <taxon>Diversisporaceae</taxon>
        <taxon>Diversispora</taxon>
    </lineage>
</organism>
<proteinExistence type="predicted"/>
<dbReference type="GO" id="GO:0005658">
    <property type="term" value="C:alpha DNA polymerase:primase complex"/>
    <property type="evidence" value="ECO:0007669"/>
    <property type="project" value="TreeGrafter"/>
</dbReference>
<dbReference type="GO" id="GO:0003688">
    <property type="term" value="F:DNA replication origin binding"/>
    <property type="evidence" value="ECO:0007669"/>
    <property type="project" value="TreeGrafter"/>
</dbReference>
<feature type="region of interest" description="Disordered" evidence="1">
    <location>
        <begin position="66"/>
        <end position="104"/>
    </location>
</feature>
<dbReference type="GO" id="GO:0006272">
    <property type="term" value="P:leading strand elongation"/>
    <property type="evidence" value="ECO:0007669"/>
    <property type="project" value="TreeGrafter"/>
</dbReference>
<feature type="compositionally biased region" description="Low complexity" evidence="1">
    <location>
        <begin position="182"/>
        <end position="195"/>
    </location>
</feature>
<evidence type="ECO:0000259" key="2">
    <source>
        <dbReference type="Pfam" id="PF12254"/>
    </source>
</evidence>
<dbReference type="GO" id="GO:0003682">
    <property type="term" value="F:chromatin binding"/>
    <property type="evidence" value="ECO:0007669"/>
    <property type="project" value="TreeGrafter"/>
</dbReference>
<dbReference type="GO" id="GO:0006273">
    <property type="term" value="P:lagging strand elongation"/>
    <property type="evidence" value="ECO:0007669"/>
    <property type="project" value="TreeGrafter"/>
</dbReference>
<evidence type="ECO:0000313" key="4">
    <source>
        <dbReference type="Proteomes" id="UP000789706"/>
    </source>
</evidence>
<protein>
    <submittedName>
        <fullName evidence="3">10329_t:CDS:1</fullName>
    </submittedName>
</protein>
<feature type="region of interest" description="Disordered" evidence="1">
    <location>
        <begin position="153"/>
        <end position="196"/>
    </location>
</feature>
<dbReference type="OrthoDB" id="6755010at2759"/>
<gene>
    <name evidence="3" type="ORF">DEBURN_LOCUS3458</name>
</gene>
<dbReference type="InterPro" id="IPR024647">
    <property type="entry name" value="DNA_pol_a_cat_su_N"/>
</dbReference>
<comment type="caution">
    <text evidence="3">The sequence shown here is derived from an EMBL/GenBank/DDBJ whole genome shotgun (WGS) entry which is preliminary data.</text>
</comment>
<dbReference type="Pfam" id="PF12254">
    <property type="entry name" value="DNA_pol_alpha_N"/>
    <property type="match status" value="1"/>
</dbReference>
<dbReference type="PANTHER" id="PTHR45861">
    <property type="entry name" value="DNA POLYMERASE ALPHA CATALYTIC SUBUNIT"/>
    <property type="match status" value="1"/>
</dbReference>
<dbReference type="SUPFAM" id="SSF53098">
    <property type="entry name" value="Ribonuclease H-like"/>
    <property type="match status" value="1"/>
</dbReference>
<dbReference type="GO" id="GO:1902975">
    <property type="term" value="P:mitotic DNA replication initiation"/>
    <property type="evidence" value="ECO:0007669"/>
    <property type="project" value="TreeGrafter"/>
</dbReference>
<accession>A0A9N8W4V3</accession>
<dbReference type="GO" id="GO:0003887">
    <property type="term" value="F:DNA-directed DNA polymerase activity"/>
    <property type="evidence" value="ECO:0007669"/>
    <property type="project" value="TreeGrafter"/>
</dbReference>
<dbReference type="Gene3D" id="2.40.50.730">
    <property type="match status" value="1"/>
</dbReference>
<evidence type="ECO:0000256" key="1">
    <source>
        <dbReference type="SAM" id="MobiDB-lite"/>
    </source>
</evidence>
<name>A0A9N8W4V3_9GLOM</name>
<feature type="domain" description="DNA polymerase alpha catalytic subunit N-terminal" evidence="2">
    <location>
        <begin position="19"/>
        <end position="79"/>
    </location>
</feature>
<feature type="non-terminal residue" evidence="3">
    <location>
        <position position="1"/>
    </location>
</feature>